<dbReference type="EMBL" id="SWFM01000001">
    <property type="protein sequence ID" value="TKD72343.1"/>
    <property type="molecule type" value="Genomic_DNA"/>
</dbReference>
<reference evidence="2 3" key="1">
    <citation type="submission" date="2019-04" db="EMBL/GenBank/DDBJ databases">
        <title>Genome sequence of Bacillus hwajinpoensis strain Y2.</title>
        <authorList>
            <person name="Fair J.L."/>
            <person name="Maclea K.S."/>
        </authorList>
    </citation>
    <scope>NUCLEOTIDE SEQUENCE [LARGE SCALE GENOMIC DNA]</scope>
    <source>
        <strain evidence="2 3">Y2</strain>
    </source>
</reference>
<keyword evidence="1" id="KW-0472">Membrane</keyword>
<gene>
    <name evidence="2" type="ORF">FBF83_06065</name>
</gene>
<organism evidence="2 3">
    <name type="scientific">Guptibacillus hwajinpoensis</name>
    <dbReference type="NCBI Taxonomy" id="208199"/>
    <lineage>
        <taxon>Bacteria</taxon>
        <taxon>Bacillati</taxon>
        <taxon>Bacillota</taxon>
        <taxon>Bacilli</taxon>
        <taxon>Bacillales</taxon>
        <taxon>Guptibacillaceae</taxon>
        <taxon>Guptibacillus</taxon>
    </lineage>
</organism>
<proteinExistence type="predicted"/>
<sequence length="195" mass="23276">MRSKLNITTLFGIGIGIGIIVLLYVGISWFYPYSELSFNKSLTYHADPYLVEDYVQQLNDLTNNYESVSNDDMTYDRLQYILQMYDQEWMMSEEPVEINQDDINQIAFEVKEARNLLLSLAFEETYLPNAKMELKHAIENFLAIEESVYELRDSDSYSRDTLQIQYHNLHVMFENSMRMLITFYDRYEEEKVKRE</sequence>
<dbReference type="Proteomes" id="UP000310541">
    <property type="component" value="Unassembled WGS sequence"/>
</dbReference>
<evidence type="ECO:0000256" key="1">
    <source>
        <dbReference type="SAM" id="Phobius"/>
    </source>
</evidence>
<name>A0A4U1MM53_9BACL</name>
<keyword evidence="1" id="KW-1133">Transmembrane helix</keyword>
<evidence type="ECO:0000313" key="3">
    <source>
        <dbReference type="Proteomes" id="UP000310541"/>
    </source>
</evidence>
<protein>
    <submittedName>
        <fullName evidence="2">Uncharacterized protein</fullName>
    </submittedName>
</protein>
<accession>A0A4U1MM53</accession>
<keyword evidence="1" id="KW-0812">Transmembrane</keyword>
<dbReference type="RefSeq" id="WP_136946194.1">
    <property type="nucleotide sequence ID" value="NZ_SWFM01000001.1"/>
</dbReference>
<dbReference type="AlphaFoldDB" id="A0A4U1MM53"/>
<dbReference type="OrthoDB" id="2967968at2"/>
<evidence type="ECO:0000313" key="2">
    <source>
        <dbReference type="EMBL" id="TKD72343.1"/>
    </source>
</evidence>
<feature type="transmembrane region" description="Helical" evidence="1">
    <location>
        <begin position="7"/>
        <end position="31"/>
    </location>
</feature>
<comment type="caution">
    <text evidence="2">The sequence shown here is derived from an EMBL/GenBank/DDBJ whole genome shotgun (WGS) entry which is preliminary data.</text>
</comment>